<keyword evidence="4" id="KW-1185">Reference proteome</keyword>
<sequence length="123" mass="13733">MILFVDYNDVFRAPMAAALYTQKHGRRAYSAGVYAEEGAQLGDAIRPKQLRTHLARQLSASMLAKADEIWCVTAAIARHLTEEHPEASKKIHALPEISDPAGSGRDGYARCEQRIRRIVEEMP</sequence>
<accession>A0ABS6EV15</accession>
<feature type="domain" description="Phosphotyrosine protein phosphatase I" evidence="2">
    <location>
        <begin position="2"/>
        <end position="121"/>
    </location>
</feature>
<dbReference type="SMART" id="SM00226">
    <property type="entry name" value="LMWPc"/>
    <property type="match status" value="1"/>
</dbReference>
<dbReference type="RefSeq" id="WP_216471265.1">
    <property type="nucleotide sequence ID" value="NZ_JAHLQI010000010.1"/>
</dbReference>
<comment type="caution">
    <text evidence="3">The sequence shown here is derived from an EMBL/GenBank/DDBJ whole genome shotgun (WGS) entry which is preliminary data.</text>
</comment>
<protein>
    <recommendedName>
        <fullName evidence="2">Phosphotyrosine protein phosphatase I domain-containing protein</fullName>
    </recommendedName>
</protein>
<name>A0ABS6EV15_9FIRM</name>
<feature type="region of interest" description="Disordered" evidence="1">
    <location>
        <begin position="87"/>
        <end position="107"/>
    </location>
</feature>
<evidence type="ECO:0000313" key="3">
    <source>
        <dbReference type="EMBL" id="MBU5491522.1"/>
    </source>
</evidence>
<dbReference type="Proteomes" id="UP000783588">
    <property type="component" value="Unassembled WGS sequence"/>
</dbReference>
<evidence type="ECO:0000256" key="1">
    <source>
        <dbReference type="SAM" id="MobiDB-lite"/>
    </source>
</evidence>
<dbReference type="EMBL" id="JAHLQI010000010">
    <property type="protein sequence ID" value="MBU5491522.1"/>
    <property type="molecule type" value="Genomic_DNA"/>
</dbReference>
<evidence type="ECO:0000259" key="2">
    <source>
        <dbReference type="SMART" id="SM00226"/>
    </source>
</evidence>
<proteinExistence type="predicted"/>
<evidence type="ECO:0000313" key="4">
    <source>
        <dbReference type="Proteomes" id="UP000783588"/>
    </source>
</evidence>
<dbReference type="Pfam" id="PF01451">
    <property type="entry name" value="LMWPc"/>
    <property type="match status" value="1"/>
</dbReference>
<organism evidence="3 4">
    <name type="scientific">Butyricicoccus intestinisimiae</name>
    <dbReference type="NCBI Taxonomy" id="2841509"/>
    <lineage>
        <taxon>Bacteria</taxon>
        <taxon>Bacillati</taxon>
        <taxon>Bacillota</taxon>
        <taxon>Clostridia</taxon>
        <taxon>Eubacteriales</taxon>
        <taxon>Butyricicoccaceae</taxon>
        <taxon>Butyricicoccus</taxon>
    </lineage>
</organism>
<dbReference type="InterPro" id="IPR023485">
    <property type="entry name" value="Ptyr_pPase"/>
</dbReference>
<gene>
    <name evidence="3" type="ORF">KQI75_13005</name>
</gene>
<reference evidence="3 4" key="1">
    <citation type="submission" date="2021-06" db="EMBL/GenBank/DDBJ databases">
        <authorList>
            <person name="Sun Q."/>
            <person name="Li D."/>
        </authorList>
    </citation>
    <scope>NUCLEOTIDE SEQUENCE [LARGE SCALE GENOMIC DNA]</scope>
    <source>
        <strain evidence="3 4">MSJd-7</strain>
    </source>
</reference>